<accession>A0A926Z7M9</accession>
<evidence type="ECO:0000313" key="2">
    <source>
        <dbReference type="EMBL" id="MBD2150109.1"/>
    </source>
</evidence>
<dbReference type="EMBL" id="JACJPY010000019">
    <property type="protein sequence ID" value="MBD2150109.1"/>
    <property type="molecule type" value="Genomic_DNA"/>
</dbReference>
<dbReference type="SUPFAM" id="SSF53335">
    <property type="entry name" value="S-adenosyl-L-methionine-dependent methyltransferases"/>
    <property type="match status" value="1"/>
</dbReference>
<dbReference type="Gene3D" id="3.40.50.150">
    <property type="entry name" value="Vaccinia Virus protein VP39"/>
    <property type="match status" value="1"/>
</dbReference>
<dbReference type="InterPro" id="IPR013216">
    <property type="entry name" value="Methyltransf_11"/>
</dbReference>
<evidence type="ECO:0000313" key="3">
    <source>
        <dbReference type="Proteomes" id="UP000631421"/>
    </source>
</evidence>
<dbReference type="Proteomes" id="UP000631421">
    <property type="component" value="Unassembled WGS sequence"/>
</dbReference>
<proteinExistence type="predicted"/>
<keyword evidence="2" id="KW-0808">Transferase</keyword>
<feature type="domain" description="Methyltransferase type 11" evidence="1">
    <location>
        <begin position="57"/>
        <end position="104"/>
    </location>
</feature>
<organism evidence="2 3">
    <name type="scientific">Pseudanabaena cinerea FACHB-1277</name>
    <dbReference type="NCBI Taxonomy" id="2949581"/>
    <lineage>
        <taxon>Bacteria</taxon>
        <taxon>Bacillati</taxon>
        <taxon>Cyanobacteriota</taxon>
        <taxon>Cyanophyceae</taxon>
        <taxon>Pseudanabaenales</taxon>
        <taxon>Pseudanabaenaceae</taxon>
        <taxon>Pseudanabaena</taxon>
        <taxon>Pseudanabaena cinerea</taxon>
    </lineage>
</organism>
<reference evidence="2" key="1">
    <citation type="journal article" date="2015" name="ISME J.">
        <title>Draft Genome Sequence of Streptomyces incarnatus NRRL8089, which Produces the Nucleoside Antibiotic Sinefungin.</title>
        <authorList>
            <person name="Oshima K."/>
            <person name="Hattori M."/>
            <person name="Shimizu H."/>
            <person name="Fukuda K."/>
            <person name="Nemoto M."/>
            <person name="Inagaki K."/>
            <person name="Tamura T."/>
        </authorList>
    </citation>
    <scope>NUCLEOTIDE SEQUENCE</scope>
    <source>
        <strain evidence="2">FACHB-1277</strain>
    </source>
</reference>
<dbReference type="RefSeq" id="WP_190350474.1">
    <property type="nucleotide sequence ID" value="NZ_JACJPY010000019.1"/>
</dbReference>
<dbReference type="InterPro" id="IPR029063">
    <property type="entry name" value="SAM-dependent_MTases_sf"/>
</dbReference>
<dbReference type="AlphaFoldDB" id="A0A926Z7M9"/>
<protein>
    <submittedName>
        <fullName evidence="2">Methyltransferase domain-containing protein</fullName>
    </submittedName>
</protein>
<dbReference type="Pfam" id="PF08241">
    <property type="entry name" value="Methyltransf_11"/>
    <property type="match status" value="1"/>
</dbReference>
<dbReference type="GO" id="GO:0032259">
    <property type="term" value="P:methylation"/>
    <property type="evidence" value="ECO:0007669"/>
    <property type="project" value="UniProtKB-KW"/>
</dbReference>
<keyword evidence="3" id="KW-1185">Reference proteome</keyword>
<evidence type="ECO:0000259" key="1">
    <source>
        <dbReference type="Pfam" id="PF08241"/>
    </source>
</evidence>
<dbReference type="GO" id="GO:0008757">
    <property type="term" value="F:S-adenosylmethionine-dependent methyltransferase activity"/>
    <property type="evidence" value="ECO:0007669"/>
    <property type="project" value="InterPro"/>
</dbReference>
<reference evidence="2" key="2">
    <citation type="submission" date="2020-08" db="EMBL/GenBank/DDBJ databases">
        <authorList>
            <person name="Chen M."/>
            <person name="Teng W."/>
            <person name="Zhao L."/>
            <person name="Hu C."/>
            <person name="Zhou Y."/>
            <person name="Han B."/>
            <person name="Song L."/>
            <person name="Shu W."/>
        </authorList>
    </citation>
    <scope>NUCLEOTIDE SEQUENCE</scope>
    <source>
        <strain evidence="2">FACHB-1277</strain>
    </source>
</reference>
<keyword evidence="2" id="KW-0489">Methyltransferase</keyword>
<comment type="caution">
    <text evidence="2">The sequence shown here is derived from an EMBL/GenBank/DDBJ whole genome shotgun (WGS) entry which is preliminary data.</text>
</comment>
<sequence length="269" mass="30533">MGIFSSPLVWPSLEQELAPYRKYCRGIVLNAGSGSRSIQLGQRDLNIDIVPANQPDVLADLHTIPLRDLSVDTIVSIAVLEHTRYPWIVAQEFYRVLRNGGYGIIAVPFLQPQHACPHDYVRFTEQGLVEVMKYVGFEVVETGHVHHFGQTMAWLLWEYLKGSNTKKWMLPLWGILINQLSKGNLFKGDSPNTHNTHYVVVQKLGDSPNFNELGADVISDLDSKTWFYPLLACPSTKKPLKFVDNKLISQDDRFVYNVENNIPCLLPKN</sequence>
<dbReference type="SUPFAM" id="SSF158997">
    <property type="entry name" value="Trm112p-like"/>
    <property type="match status" value="1"/>
</dbReference>
<dbReference type="Gene3D" id="2.20.25.10">
    <property type="match status" value="1"/>
</dbReference>
<gene>
    <name evidence="2" type="ORF">H6F44_08250</name>
</gene>
<name>A0A926Z7M9_9CYAN</name>